<accession>A0A2H0LT20</accession>
<dbReference type="GO" id="GO:0016024">
    <property type="term" value="P:CDP-diacylglycerol biosynthetic process"/>
    <property type="evidence" value="ECO:0007669"/>
    <property type="project" value="TreeGrafter"/>
</dbReference>
<evidence type="ECO:0000256" key="24">
    <source>
        <dbReference type="SAM" id="Phobius"/>
    </source>
</evidence>
<feature type="transmembrane region" description="Helical" evidence="24">
    <location>
        <begin position="37"/>
        <end position="56"/>
    </location>
</feature>
<evidence type="ECO:0000256" key="14">
    <source>
        <dbReference type="ARBA" id="ARBA00023098"/>
    </source>
</evidence>
<reference evidence="25 26" key="1">
    <citation type="submission" date="2017-09" db="EMBL/GenBank/DDBJ databases">
        <title>Depth-based differentiation of microbial function through sediment-hosted aquifers and enrichment of novel symbionts in the deep terrestrial subsurface.</title>
        <authorList>
            <person name="Probst A.J."/>
            <person name="Ladd B."/>
            <person name="Jarett J.K."/>
            <person name="Geller-Mcgrath D.E."/>
            <person name="Sieber C.M."/>
            <person name="Emerson J.B."/>
            <person name="Anantharaman K."/>
            <person name="Thomas B.C."/>
            <person name="Malmstrom R."/>
            <person name="Stieglmeier M."/>
            <person name="Klingl A."/>
            <person name="Woyke T."/>
            <person name="Ryan C.M."/>
            <person name="Banfield J.F."/>
        </authorList>
    </citation>
    <scope>NUCLEOTIDE SEQUENCE [LARGE SCALE GENOMIC DNA]</scope>
    <source>
        <strain evidence="25">CG11_big_fil_rev_8_21_14_0_20_45_26</strain>
    </source>
</reference>
<dbReference type="Proteomes" id="UP000230859">
    <property type="component" value="Unassembled WGS sequence"/>
</dbReference>
<dbReference type="GO" id="GO:0004605">
    <property type="term" value="F:phosphatidate cytidylyltransferase activity"/>
    <property type="evidence" value="ECO:0007669"/>
    <property type="project" value="UniProtKB-EC"/>
</dbReference>
<feature type="transmembrane region" description="Helical" evidence="24">
    <location>
        <begin position="143"/>
        <end position="161"/>
    </location>
</feature>
<comment type="pathway">
    <text evidence="4">Lipid metabolism.</text>
</comment>
<evidence type="ECO:0000256" key="7">
    <source>
        <dbReference type="ARBA" id="ARBA00019373"/>
    </source>
</evidence>
<feature type="transmembrane region" description="Helical" evidence="24">
    <location>
        <begin position="206"/>
        <end position="226"/>
    </location>
</feature>
<proteinExistence type="inferred from homology"/>
<comment type="similarity">
    <text evidence="5">Belongs to the CDS family.</text>
</comment>
<evidence type="ECO:0000256" key="13">
    <source>
        <dbReference type="ARBA" id="ARBA00022989"/>
    </source>
</evidence>
<keyword evidence="11 24" id="KW-0812">Transmembrane</keyword>
<evidence type="ECO:0000256" key="22">
    <source>
        <dbReference type="ARBA" id="ARBA00032743"/>
    </source>
</evidence>
<protein>
    <recommendedName>
        <fullName evidence="7">Phosphatidate cytidylyltransferase</fullName>
        <ecNumber evidence="6">2.7.7.41</ecNumber>
    </recommendedName>
    <alternativeName>
        <fullName evidence="20">CDP-DAG synthase</fullName>
    </alternativeName>
    <alternativeName>
        <fullName evidence="22">CDP-DG synthase</fullName>
    </alternativeName>
    <alternativeName>
        <fullName evidence="18">CDP-diacylglycerol synthase</fullName>
    </alternativeName>
    <alternativeName>
        <fullName evidence="21">CDP-diglyceride pyrophosphorylase</fullName>
    </alternativeName>
    <alternativeName>
        <fullName evidence="23">CDP-diglyceride synthase</fullName>
    </alternativeName>
    <alternativeName>
        <fullName evidence="19">CTP:phosphatidate cytidylyltransferase</fullName>
    </alternativeName>
</protein>
<evidence type="ECO:0000256" key="11">
    <source>
        <dbReference type="ARBA" id="ARBA00022692"/>
    </source>
</evidence>
<evidence type="ECO:0000256" key="1">
    <source>
        <dbReference type="ARBA" id="ARBA00001698"/>
    </source>
</evidence>
<evidence type="ECO:0000313" key="25">
    <source>
        <dbReference type="EMBL" id="PIQ87569.1"/>
    </source>
</evidence>
<comment type="caution">
    <text evidence="25">The sequence shown here is derived from an EMBL/GenBank/DDBJ whole genome shotgun (WGS) entry which is preliminary data.</text>
</comment>
<evidence type="ECO:0000256" key="5">
    <source>
        <dbReference type="ARBA" id="ARBA00010185"/>
    </source>
</evidence>
<evidence type="ECO:0000256" key="15">
    <source>
        <dbReference type="ARBA" id="ARBA00023136"/>
    </source>
</evidence>
<name>A0A2H0LT20_9BACT</name>
<feature type="transmembrane region" description="Helical" evidence="24">
    <location>
        <begin position="182"/>
        <end position="200"/>
    </location>
</feature>
<evidence type="ECO:0000256" key="4">
    <source>
        <dbReference type="ARBA" id="ARBA00005189"/>
    </source>
</evidence>
<dbReference type="EMBL" id="PCVY01000003">
    <property type="protein sequence ID" value="PIQ87569.1"/>
    <property type="molecule type" value="Genomic_DNA"/>
</dbReference>
<keyword evidence="13 24" id="KW-1133">Transmembrane helix</keyword>
<dbReference type="Pfam" id="PF01148">
    <property type="entry name" value="CTP_transf_1"/>
    <property type="match status" value="1"/>
</dbReference>
<feature type="transmembrane region" description="Helical" evidence="24">
    <location>
        <begin position="110"/>
        <end position="131"/>
    </location>
</feature>
<organism evidence="25 26">
    <name type="scientific">Candidatus Abzuiibacterium crystallinum</name>
    <dbReference type="NCBI Taxonomy" id="1974748"/>
    <lineage>
        <taxon>Bacteria</taxon>
        <taxon>Pseudomonadati</taxon>
        <taxon>Candidatus Omnitrophota</taxon>
        <taxon>Candidatus Abzuiibacterium</taxon>
    </lineage>
</organism>
<evidence type="ECO:0000256" key="6">
    <source>
        <dbReference type="ARBA" id="ARBA00012487"/>
    </source>
</evidence>
<keyword evidence="17" id="KW-1208">Phospholipid metabolism</keyword>
<keyword evidence="16" id="KW-0594">Phospholipid biosynthesis</keyword>
<keyword evidence="9" id="KW-0444">Lipid biosynthesis</keyword>
<evidence type="ECO:0000256" key="21">
    <source>
        <dbReference type="ARBA" id="ARBA00032396"/>
    </source>
</evidence>
<evidence type="ECO:0000256" key="3">
    <source>
        <dbReference type="ARBA" id="ARBA00005119"/>
    </source>
</evidence>
<feature type="transmembrane region" description="Helical" evidence="24">
    <location>
        <begin position="247"/>
        <end position="266"/>
    </location>
</feature>
<evidence type="ECO:0000256" key="8">
    <source>
        <dbReference type="ARBA" id="ARBA00022475"/>
    </source>
</evidence>
<evidence type="ECO:0000256" key="23">
    <source>
        <dbReference type="ARBA" id="ARBA00033406"/>
    </source>
</evidence>
<dbReference type="PANTHER" id="PTHR46382:SF1">
    <property type="entry name" value="PHOSPHATIDATE CYTIDYLYLTRANSFERASE"/>
    <property type="match status" value="1"/>
</dbReference>
<evidence type="ECO:0000256" key="19">
    <source>
        <dbReference type="ARBA" id="ARBA00031825"/>
    </source>
</evidence>
<keyword evidence="8" id="KW-1003">Cell membrane</keyword>
<keyword evidence="10" id="KW-0808">Transferase</keyword>
<evidence type="ECO:0000256" key="2">
    <source>
        <dbReference type="ARBA" id="ARBA00004651"/>
    </source>
</evidence>
<gene>
    <name evidence="25" type="ORF">COV74_00410</name>
</gene>
<comment type="catalytic activity">
    <reaction evidence="1">
        <text>a 1,2-diacyl-sn-glycero-3-phosphate + CTP + H(+) = a CDP-1,2-diacyl-sn-glycerol + diphosphate</text>
        <dbReference type="Rhea" id="RHEA:16229"/>
        <dbReference type="ChEBI" id="CHEBI:15378"/>
        <dbReference type="ChEBI" id="CHEBI:33019"/>
        <dbReference type="ChEBI" id="CHEBI:37563"/>
        <dbReference type="ChEBI" id="CHEBI:58332"/>
        <dbReference type="ChEBI" id="CHEBI:58608"/>
        <dbReference type="EC" id="2.7.7.41"/>
    </reaction>
</comment>
<evidence type="ECO:0000256" key="10">
    <source>
        <dbReference type="ARBA" id="ARBA00022679"/>
    </source>
</evidence>
<evidence type="ECO:0000256" key="20">
    <source>
        <dbReference type="ARBA" id="ARBA00032253"/>
    </source>
</evidence>
<dbReference type="PANTHER" id="PTHR46382">
    <property type="entry name" value="PHOSPHATIDATE CYTIDYLYLTRANSFERASE"/>
    <property type="match status" value="1"/>
</dbReference>
<dbReference type="GO" id="GO:0005886">
    <property type="term" value="C:plasma membrane"/>
    <property type="evidence" value="ECO:0007669"/>
    <property type="project" value="UniProtKB-SubCell"/>
</dbReference>
<dbReference type="AlphaFoldDB" id="A0A2H0LT20"/>
<keyword evidence="12" id="KW-0548">Nucleotidyltransferase</keyword>
<evidence type="ECO:0000313" key="26">
    <source>
        <dbReference type="Proteomes" id="UP000230859"/>
    </source>
</evidence>
<keyword evidence="15 24" id="KW-0472">Membrane</keyword>
<evidence type="ECO:0000256" key="12">
    <source>
        <dbReference type="ARBA" id="ARBA00022695"/>
    </source>
</evidence>
<evidence type="ECO:0000256" key="9">
    <source>
        <dbReference type="ARBA" id="ARBA00022516"/>
    </source>
</evidence>
<comment type="subcellular location">
    <subcellularLocation>
        <location evidence="2">Cell membrane</location>
        <topology evidence="2">Multi-pass membrane protein</topology>
    </subcellularLocation>
</comment>
<keyword evidence="14" id="KW-0443">Lipid metabolism</keyword>
<evidence type="ECO:0000256" key="16">
    <source>
        <dbReference type="ARBA" id="ARBA00023209"/>
    </source>
</evidence>
<sequence length="275" mass="30565">MPNINFMVEKKQLTKRLILSAILIGISYYAIFSAPNWAFVLVVEFFVLTGLTEYYVLAAKKGFILNSNLGLVFGALFPLSYYIPAESIIFTCATLCIFMFNFNRRLKDQALISTAITLFGLFYVAWFLSFLTKIRWLEHGSFWIFYAIFTVKIGDAGAYFIGNHIGTHKYAVHISPNKSTEGAIGGFAMTVLASLFSKTYLTHVPISHLLILGTIVGILGQLGDLAESLIKRDVGVKDSGNWPGLGGVLDIADSLLFVLPCIYYYVLVYQSGLLQ</sequence>
<evidence type="ECO:0000256" key="17">
    <source>
        <dbReference type="ARBA" id="ARBA00023264"/>
    </source>
</evidence>
<feature type="transmembrane region" description="Helical" evidence="24">
    <location>
        <begin position="13"/>
        <end position="31"/>
    </location>
</feature>
<dbReference type="EC" id="2.7.7.41" evidence="6"/>
<comment type="pathway">
    <text evidence="3">Phospholipid metabolism; CDP-diacylglycerol biosynthesis; CDP-diacylglycerol from sn-glycerol 3-phosphate: step 3/3.</text>
</comment>
<evidence type="ECO:0000256" key="18">
    <source>
        <dbReference type="ARBA" id="ARBA00029893"/>
    </source>
</evidence>